<keyword evidence="1" id="KW-0812">Transmembrane</keyword>
<reference evidence="2 3" key="1">
    <citation type="submission" date="2019-04" db="EMBL/GenBank/DDBJ databases">
        <title>Comparative genomics and transcriptomics to analyze fruiting body development in filamentous ascomycetes.</title>
        <authorList>
            <consortium name="DOE Joint Genome Institute"/>
            <person name="Lutkenhaus R."/>
            <person name="Traeger S."/>
            <person name="Breuer J."/>
            <person name="Kuo A."/>
            <person name="Lipzen A."/>
            <person name="Pangilinan J."/>
            <person name="Dilworth D."/>
            <person name="Sandor L."/>
            <person name="Poggeler S."/>
            <person name="Barry K."/>
            <person name="Grigoriev I.V."/>
            <person name="Nowrousian M."/>
        </authorList>
    </citation>
    <scope>NUCLEOTIDE SEQUENCE [LARGE SCALE GENOMIC DNA]</scope>
    <source>
        <strain evidence="2 3">CBS 389.68</strain>
    </source>
</reference>
<evidence type="ECO:0000313" key="3">
    <source>
        <dbReference type="Proteomes" id="UP000298138"/>
    </source>
</evidence>
<evidence type="ECO:0000313" key="2">
    <source>
        <dbReference type="EMBL" id="TGZ79362.1"/>
    </source>
</evidence>
<evidence type="ECO:0000256" key="1">
    <source>
        <dbReference type="SAM" id="Phobius"/>
    </source>
</evidence>
<dbReference type="AlphaFoldDB" id="A0A4S2MQ67"/>
<gene>
    <name evidence="2" type="ORF">EX30DRAFT_112249</name>
</gene>
<name>A0A4S2MQ67_9PEZI</name>
<organism evidence="2 3">
    <name type="scientific">Ascodesmis nigricans</name>
    <dbReference type="NCBI Taxonomy" id="341454"/>
    <lineage>
        <taxon>Eukaryota</taxon>
        <taxon>Fungi</taxon>
        <taxon>Dikarya</taxon>
        <taxon>Ascomycota</taxon>
        <taxon>Pezizomycotina</taxon>
        <taxon>Pezizomycetes</taxon>
        <taxon>Pezizales</taxon>
        <taxon>Ascodesmidaceae</taxon>
        <taxon>Ascodesmis</taxon>
    </lineage>
</organism>
<accession>A0A4S2MQ67</accession>
<protein>
    <submittedName>
        <fullName evidence="2">Uncharacterized protein</fullName>
    </submittedName>
</protein>
<dbReference type="EMBL" id="ML220132">
    <property type="protein sequence ID" value="TGZ79362.1"/>
    <property type="molecule type" value="Genomic_DNA"/>
</dbReference>
<dbReference type="Proteomes" id="UP000298138">
    <property type="component" value="Unassembled WGS sequence"/>
</dbReference>
<keyword evidence="1" id="KW-0472">Membrane</keyword>
<proteinExistence type="predicted"/>
<keyword evidence="1" id="KW-1133">Transmembrane helix</keyword>
<sequence>MKAIGMPIVNTLIQSPLQTIHYRLSELHSQQRASSSSHRYVNTCPRGKHSGGILPGSRHPDRSICRHPLRYHPIPFIMMIIVDIIMMLVMS</sequence>
<dbReference type="InParanoid" id="A0A4S2MQ67"/>
<keyword evidence="3" id="KW-1185">Reference proteome</keyword>
<feature type="transmembrane region" description="Helical" evidence="1">
    <location>
        <begin position="71"/>
        <end position="90"/>
    </location>
</feature>